<dbReference type="Proteomes" id="UP001058074">
    <property type="component" value="Unassembled WGS sequence"/>
</dbReference>
<reference evidence="1" key="1">
    <citation type="journal article" date="2025" name="Int. J. Syst. Evol. Microbiol.">
        <title>Inconstantimicrobium mannanitabidum sp. nov., a novel member of the family Clostridiaceae isolated from anoxic soil under the treatment of reductive soil disinfestation.</title>
        <authorList>
            <person name="Ueki A."/>
            <person name="Tonouchi A."/>
            <person name="Honma S."/>
            <person name="Kaku N."/>
            <person name="Ueki K."/>
        </authorList>
    </citation>
    <scope>NUCLEOTIDE SEQUENCE</scope>
    <source>
        <strain evidence="1">TW13</strain>
    </source>
</reference>
<keyword evidence="2" id="KW-1185">Reference proteome</keyword>
<sequence length="238" mass="26639">MNQEVLIVCESMYHGNTKKLATAMGIKLNCRVLTCDEASKENIEKYKIIGLGSGIYFTSHHPKLIEFAKKIKSTQKVFIFSTHGRPYLGKYHDTLKLFLSTQGVSVIGEFSCRGYDCTGPYIIMGGGNKGKPNEKDANKAANFVSRVLPQYSKNTNVTHNGNNIELHYESCVGCGRCQAICPMKVFEMQDKKPIIKNELNCIHCSLCKDNCPSQAISIQHTWKEAITIAKRHVNRTSL</sequence>
<evidence type="ECO:0000313" key="2">
    <source>
        <dbReference type="Proteomes" id="UP001058074"/>
    </source>
</evidence>
<name>A0ACB5RBN2_9CLOT</name>
<organism evidence="1 2">
    <name type="scientific">Inconstantimicrobium mannanitabidum</name>
    <dbReference type="NCBI Taxonomy" id="1604901"/>
    <lineage>
        <taxon>Bacteria</taxon>
        <taxon>Bacillati</taxon>
        <taxon>Bacillota</taxon>
        <taxon>Clostridia</taxon>
        <taxon>Eubacteriales</taxon>
        <taxon>Clostridiaceae</taxon>
        <taxon>Inconstantimicrobium</taxon>
    </lineage>
</organism>
<proteinExistence type="predicted"/>
<gene>
    <name evidence="1" type="ORF">rsdtw13_17280</name>
</gene>
<accession>A0ACB5RBN2</accession>
<evidence type="ECO:0000313" key="1">
    <source>
        <dbReference type="EMBL" id="GKX66470.1"/>
    </source>
</evidence>
<protein>
    <submittedName>
        <fullName evidence="1">Uncharacterized protein</fullName>
    </submittedName>
</protein>
<dbReference type="EMBL" id="BROD01000001">
    <property type="protein sequence ID" value="GKX66470.1"/>
    <property type="molecule type" value="Genomic_DNA"/>
</dbReference>
<comment type="caution">
    <text evidence="1">The sequence shown here is derived from an EMBL/GenBank/DDBJ whole genome shotgun (WGS) entry which is preliminary data.</text>
</comment>